<dbReference type="Proteomes" id="UP000515163">
    <property type="component" value="Unplaced"/>
</dbReference>
<dbReference type="InterPro" id="IPR013149">
    <property type="entry name" value="ADH-like_C"/>
</dbReference>
<dbReference type="InterPro" id="IPR051397">
    <property type="entry name" value="Zn-ADH-like_protein"/>
</dbReference>
<evidence type="ECO:0000313" key="2">
    <source>
        <dbReference type="Proteomes" id="UP000515163"/>
    </source>
</evidence>
<dbReference type="AlphaFoldDB" id="A0A6P8HU21"/>
<accession>A0A6P8HU21</accession>
<dbReference type="GO" id="GO:0005739">
    <property type="term" value="C:mitochondrion"/>
    <property type="evidence" value="ECO:0007669"/>
    <property type="project" value="TreeGrafter"/>
</dbReference>
<dbReference type="SUPFAM" id="SSF51735">
    <property type="entry name" value="NAD(P)-binding Rossmann-fold domains"/>
    <property type="match status" value="1"/>
</dbReference>
<dbReference type="SUPFAM" id="SSF50129">
    <property type="entry name" value="GroES-like"/>
    <property type="match status" value="1"/>
</dbReference>
<dbReference type="KEGG" id="aten:116295268"/>
<dbReference type="Pfam" id="PF08240">
    <property type="entry name" value="ADH_N"/>
    <property type="match status" value="1"/>
</dbReference>
<dbReference type="PANTHER" id="PTHR43677:SF4">
    <property type="entry name" value="QUINONE OXIDOREDUCTASE-LIKE PROTEIN 2"/>
    <property type="match status" value="1"/>
</dbReference>
<dbReference type="InParanoid" id="A0A6P8HU21"/>
<protein>
    <submittedName>
        <fullName evidence="3">Quinone oxidoreductase-like protein 2 homolog</fullName>
    </submittedName>
</protein>
<name>A0A6P8HU21_ACTTE</name>
<feature type="domain" description="Enoyl reductase (ER)" evidence="1">
    <location>
        <begin position="45"/>
        <end position="360"/>
    </location>
</feature>
<evidence type="ECO:0000313" key="3">
    <source>
        <dbReference type="RefSeq" id="XP_031558901.1"/>
    </source>
</evidence>
<dbReference type="Gene3D" id="3.90.180.10">
    <property type="entry name" value="Medium-chain alcohol dehydrogenases, catalytic domain"/>
    <property type="match status" value="1"/>
</dbReference>
<sequence>MAAFRCPPERLLRPLARAATARTSQPLMPALCRTSTRMYRAAVCKELGKPLVVEDFPVVQKLRDSQVRVAVHSCGINFADILMCMGKYQEKPELPFVPGSEIAGEVIDIGDNVTMVTKGDHVLGVTSLGGWSKEVTVQQEALWKIPSSLSFDKAAALPVSYGTAYVGLTRKANVKPGQTVLVTAAAGALGLATVDIAVNALGAKAIGAASADKLTIVGNFGAMATIDYRTESIKDKVKKLTGGRGANVILDAVGGDVFKECLKCIAWDGTIIPAGFASGNIPQIPANILLVKNCNVAGLYWGAHSKFNPSVFRDSVDKALELCSQGKLKGPHVSATFNMDKVNEAIQFLLQKKSTGKVVIKIR</sequence>
<dbReference type="OrthoDB" id="3509362at2759"/>
<evidence type="ECO:0000259" key="1">
    <source>
        <dbReference type="SMART" id="SM00829"/>
    </source>
</evidence>
<dbReference type="InterPro" id="IPR011032">
    <property type="entry name" value="GroES-like_sf"/>
</dbReference>
<dbReference type="InterPro" id="IPR020843">
    <property type="entry name" value="ER"/>
</dbReference>
<dbReference type="SMART" id="SM00829">
    <property type="entry name" value="PKS_ER"/>
    <property type="match status" value="1"/>
</dbReference>
<keyword evidence="2" id="KW-1185">Reference proteome</keyword>
<proteinExistence type="predicted"/>
<dbReference type="CDD" id="cd08241">
    <property type="entry name" value="QOR1"/>
    <property type="match status" value="1"/>
</dbReference>
<dbReference type="InterPro" id="IPR036291">
    <property type="entry name" value="NAD(P)-bd_dom_sf"/>
</dbReference>
<gene>
    <name evidence="3" type="primary">LOC116295268</name>
</gene>
<dbReference type="GeneID" id="116295268"/>
<reference evidence="3" key="1">
    <citation type="submission" date="2025-08" db="UniProtKB">
        <authorList>
            <consortium name="RefSeq"/>
        </authorList>
    </citation>
    <scope>IDENTIFICATION</scope>
    <source>
        <tissue evidence="3">Tentacle</tissue>
    </source>
</reference>
<dbReference type="InterPro" id="IPR013154">
    <property type="entry name" value="ADH-like_N"/>
</dbReference>
<dbReference type="Gene3D" id="3.40.50.720">
    <property type="entry name" value="NAD(P)-binding Rossmann-like Domain"/>
    <property type="match status" value="1"/>
</dbReference>
<dbReference type="GO" id="GO:0016491">
    <property type="term" value="F:oxidoreductase activity"/>
    <property type="evidence" value="ECO:0007669"/>
    <property type="project" value="InterPro"/>
</dbReference>
<dbReference type="Pfam" id="PF00107">
    <property type="entry name" value="ADH_zinc_N"/>
    <property type="match status" value="1"/>
</dbReference>
<organism evidence="2 3">
    <name type="scientific">Actinia tenebrosa</name>
    <name type="common">Australian red waratah sea anemone</name>
    <dbReference type="NCBI Taxonomy" id="6105"/>
    <lineage>
        <taxon>Eukaryota</taxon>
        <taxon>Metazoa</taxon>
        <taxon>Cnidaria</taxon>
        <taxon>Anthozoa</taxon>
        <taxon>Hexacorallia</taxon>
        <taxon>Actiniaria</taxon>
        <taxon>Actiniidae</taxon>
        <taxon>Actinia</taxon>
    </lineage>
</organism>
<dbReference type="PANTHER" id="PTHR43677">
    <property type="entry name" value="SHORT-CHAIN DEHYDROGENASE/REDUCTASE"/>
    <property type="match status" value="1"/>
</dbReference>
<dbReference type="RefSeq" id="XP_031558901.1">
    <property type="nucleotide sequence ID" value="XM_031703041.1"/>
</dbReference>